<dbReference type="GO" id="GO:0009103">
    <property type="term" value="P:lipopolysaccharide biosynthetic process"/>
    <property type="evidence" value="ECO:0007669"/>
    <property type="project" value="TreeGrafter"/>
</dbReference>
<dbReference type="SUPFAM" id="SSF53756">
    <property type="entry name" value="UDP-Glycosyltransferase/glycogen phosphorylase"/>
    <property type="match status" value="1"/>
</dbReference>
<dbReference type="AlphaFoldDB" id="A0A3B0V3U2"/>
<proteinExistence type="predicted"/>
<name>A0A3B0V3U2_9ZZZZ</name>
<dbReference type="PANTHER" id="PTHR46401">
    <property type="entry name" value="GLYCOSYLTRANSFERASE WBBK-RELATED"/>
    <property type="match status" value="1"/>
</dbReference>
<evidence type="ECO:0000256" key="1">
    <source>
        <dbReference type="ARBA" id="ARBA00022679"/>
    </source>
</evidence>
<protein>
    <recommendedName>
        <fullName evidence="3">Glycosyltransferase</fullName>
    </recommendedName>
</protein>
<sequence length="106" mass="11466">EPYLVGTAAVVLPFRVGSGTRLKLIEAMAAGKAVVSTAVGAEGFPVQHNRELLLVESGAKMGTAVLQLLNNPDERQRLGQAAQKFAQQYDWRVVVPKFLAGYCRLL</sequence>
<feature type="non-terminal residue" evidence="2">
    <location>
        <position position="1"/>
    </location>
</feature>
<evidence type="ECO:0000313" key="2">
    <source>
        <dbReference type="EMBL" id="VAW31509.1"/>
    </source>
</evidence>
<dbReference type="Pfam" id="PF13692">
    <property type="entry name" value="Glyco_trans_1_4"/>
    <property type="match status" value="1"/>
</dbReference>
<dbReference type="EMBL" id="UOEU01000236">
    <property type="protein sequence ID" value="VAW31509.1"/>
    <property type="molecule type" value="Genomic_DNA"/>
</dbReference>
<reference evidence="2" key="1">
    <citation type="submission" date="2018-06" db="EMBL/GenBank/DDBJ databases">
        <authorList>
            <person name="Zhirakovskaya E."/>
        </authorList>
    </citation>
    <scope>NUCLEOTIDE SEQUENCE</scope>
</reference>
<dbReference type="PANTHER" id="PTHR46401:SF2">
    <property type="entry name" value="GLYCOSYLTRANSFERASE WBBK-RELATED"/>
    <property type="match status" value="1"/>
</dbReference>
<keyword evidence="1" id="KW-0808">Transferase</keyword>
<gene>
    <name evidence="2" type="ORF">MNBD_CHLOROFLEXI01-3797</name>
</gene>
<organism evidence="2">
    <name type="scientific">hydrothermal vent metagenome</name>
    <dbReference type="NCBI Taxonomy" id="652676"/>
    <lineage>
        <taxon>unclassified sequences</taxon>
        <taxon>metagenomes</taxon>
        <taxon>ecological metagenomes</taxon>
    </lineage>
</organism>
<accession>A0A3B0V3U2</accession>
<dbReference type="GO" id="GO:0016757">
    <property type="term" value="F:glycosyltransferase activity"/>
    <property type="evidence" value="ECO:0007669"/>
    <property type="project" value="TreeGrafter"/>
</dbReference>
<evidence type="ECO:0008006" key="3">
    <source>
        <dbReference type="Google" id="ProtNLM"/>
    </source>
</evidence>
<dbReference type="Gene3D" id="3.40.50.2000">
    <property type="entry name" value="Glycogen Phosphorylase B"/>
    <property type="match status" value="2"/>
</dbReference>